<name>A0A068RVT7_9FUNG</name>
<comment type="caution">
    <text evidence="1">The sequence shown here is derived from an EMBL/GenBank/DDBJ whole genome shotgun (WGS) entry which is preliminary data.</text>
</comment>
<dbReference type="VEuPathDB" id="FungiDB:LCOR_05150.1"/>
<evidence type="ECO:0000313" key="1">
    <source>
        <dbReference type="EMBL" id="CDH53840.1"/>
    </source>
</evidence>
<protein>
    <submittedName>
        <fullName evidence="1">Uncharacterized protein</fullName>
    </submittedName>
</protein>
<evidence type="ECO:0000313" key="2">
    <source>
        <dbReference type="Proteomes" id="UP000027586"/>
    </source>
</evidence>
<keyword evidence="2" id="KW-1185">Reference proteome</keyword>
<organism evidence="1 2">
    <name type="scientific">Lichtheimia corymbifera JMRC:FSU:9682</name>
    <dbReference type="NCBI Taxonomy" id="1263082"/>
    <lineage>
        <taxon>Eukaryota</taxon>
        <taxon>Fungi</taxon>
        <taxon>Fungi incertae sedis</taxon>
        <taxon>Mucoromycota</taxon>
        <taxon>Mucoromycotina</taxon>
        <taxon>Mucoromycetes</taxon>
        <taxon>Mucorales</taxon>
        <taxon>Lichtheimiaceae</taxon>
        <taxon>Lichtheimia</taxon>
    </lineage>
</organism>
<gene>
    <name evidence="1" type="ORF">LCOR_05150.1</name>
</gene>
<dbReference type="EMBL" id="CBTN010000019">
    <property type="protein sequence ID" value="CDH53840.1"/>
    <property type="molecule type" value="Genomic_DNA"/>
</dbReference>
<sequence length="119" mass="13168">MTSPWPVLYTTTPAFLGNATPLVYSSTRPIVTAITAIAISMSFTALSPTRSLHAATCRTAAFAWTADSHCIEAALFMRINLLQDIRIPMDDPILTIDYYCAMQAFFTWLSCEENHQASD</sequence>
<dbReference type="AlphaFoldDB" id="A0A068RVT7"/>
<proteinExistence type="predicted"/>
<reference evidence="1" key="1">
    <citation type="submission" date="2013-08" db="EMBL/GenBank/DDBJ databases">
        <title>Gene expansion shapes genome architecture in the human pathogen Lichtheimia corymbifera: an evolutionary genomics analysis in the ancient terrestrial Mucorales (Mucoromycotina).</title>
        <authorList>
            <person name="Schwartze V.U."/>
            <person name="Winter S."/>
            <person name="Shelest E."/>
            <person name="Marcet-Houben M."/>
            <person name="Horn F."/>
            <person name="Wehner S."/>
            <person name="Hoffmann K."/>
            <person name="Riege K."/>
            <person name="Sammeth M."/>
            <person name="Nowrousian M."/>
            <person name="Valiante V."/>
            <person name="Linde J."/>
            <person name="Jacobsen I.D."/>
            <person name="Marz M."/>
            <person name="Brakhage A.A."/>
            <person name="Gabaldon T."/>
            <person name="Bocker S."/>
            <person name="Voigt K."/>
        </authorList>
    </citation>
    <scope>NUCLEOTIDE SEQUENCE [LARGE SCALE GENOMIC DNA]</scope>
    <source>
        <strain evidence="1">FSU 9682</strain>
    </source>
</reference>
<accession>A0A068RVT7</accession>
<dbReference type="Proteomes" id="UP000027586">
    <property type="component" value="Unassembled WGS sequence"/>
</dbReference>